<dbReference type="OrthoDB" id="3200163at2759"/>
<dbReference type="AlphaFoldDB" id="A0A4C1X8C2"/>
<dbReference type="Proteomes" id="UP000299102">
    <property type="component" value="Unassembled WGS sequence"/>
</dbReference>
<evidence type="ECO:0000313" key="3">
    <source>
        <dbReference type="Proteomes" id="UP000299102"/>
    </source>
</evidence>
<evidence type="ECO:0000256" key="1">
    <source>
        <dbReference type="SAM" id="MobiDB-lite"/>
    </source>
</evidence>
<feature type="region of interest" description="Disordered" evidence="1">
    <location>
        <begin position="1"/>
        <end position="23"/>
    </location>
</feature>
<sequence>MSNIWHNAQLCTTSPTSPVTNYSWPDSGEDRTYLLLNDQPHARAGPPLPSRTKFWEDVYEDYYKYIRDGGKLQPQIVP</sequence>
<keyword evidence="3" id="KW-1185">Reference proteome</keyword>
<dbReference type="EMBL" id="BGZK01000777">
    <property type="protein sequence ID" value="GBP60048.1"/>
    <property type="molecule type" value="Genomic_DNA"/>
</dbReference>
<protein>
    <submittedName>
        <fullName evidence="2">Uncharacterized protein</fullName>
    </submittedName>
</protein>
<organism evidence="2 3">
    <name type="scientific">Eumeta variegata</name>
    <name type="common">Bagworm moth</name>
    <name type="synonym">Eumeta japonica</name>
    <dbReference type="NCBI Taxonomy" id="151549"/>
    <lineage>
        <taxon>Eukaryota</taxon>
        <taxon>Metazoa</taxon>
        <taxon>Ecdysozoa</taxon>
        <taxon>Arthropoda</taxon>
        <taxon>Hexapoda</taxon>
        <taxon>Insecta</taxon>
        <taxon>Pterygota</taxon>
        <taxon>Neoptera</taxon>
        <taxon>Endopterygota</taxon>
        <taxon>Lepidoptera</taxon>
        <taxon>Glossata</taxon>
        <taxon>Ditrysia</taxon>
        <taxon>Tineoidea</taxon>
        <taxon>Psychidae</taxon>
        <taxon>Oiketicinae</taxon>
        <taxon>Eumeta</taxon>
    </lineage>
</organism>
<accession>A0A4C1X8C2</accession>
<reference evidence="2 3" key="1">
    <citation type="journal article" date="2019" name="Commun. Biol.">
        <title>The bagworm genome reveals a unique fibroin gene that provides high tensile strength.</title>
        <authorList>
            <person name="Kono N."/>
            <person name="Nakamura H."/>
            <person name="Ohtoshi R."/>
            <person name="Tomita M."/>
            <person name="Numata K."/>
            <person name="Arakawa K."/>
        </authorList>
    </citation>
    <scope>NUCLEOTIDE SEQUENCE [LARGE SCALE GENOMIC DNA]</scope>
</reference>
<gene>
    <name evidence="2" type="ORF">EVAR_44258_1</name>
</gene>
<evidence type="ECO:0000313" key="2">
    <source>
        <dbReference type="EMBL" id="GBP60048.1"/>
    </source>
</evidence>
<proteinExistence type="predicted"/>
<name>A0A4C1X8C2_EUMVA</name>
<comment type="caution">
    <text evidence="2">The sequence shown here is derived from an EMBL/GenBank/DDBJ whole genome shotgun (WGS) entry which is preliminary data.</text>
</comment>